<organism evidence="1 2">
    <name type="scientific">Raineyella antarctica</name>
    <dbReference type="NCBI Taxonomy" id="1577474"/>
    <lineage>
        <taxon>Bacteria</taxon>
        <taxon>Bacillati</taxon>
        <taxon>Actinomycetota</taxon>
        <taxon>Actinomycetes</taxon>
        <taxon>Propionibacteriales</taxon>
        <taxon>Propionibacteriaceae</taxon>
        <taxon>Raineyella</taxon>
    </lineage>
</organism>
<name>A0A1G6GN40_9ACTN</name>
<proteinExistence type="predicted"/>
<dbReference type="EMBL" id="FMYF01000004">
    <property type="protein sequence ID" value="SDB83354.1"/>
    <property type="molecule type" value="Genomic_DNA"/>
</dbReference>
<evidence type="ECO:0000313" key="1">
    <source>
        <dbReference type="EMBL" id="SDB83354.1"/>
    </source>
</evidence>
<dbReference type="SUPFAM" id="SSF52788">
    <property type="entry name" value="Phosphotyrosine protein phosphatases I"/>
    <property type="match status" value="1"/>
</dbReference>
<dbReference type="RefSeq" id="WP_092608648.1">
    <property type="nucleotide sequence ID" value="NZ_FMYF01000004.1"/>
</dbReference>
<dbReference type="STRING" id="1577474.GA0111570_104127"/>
<reference evidence="1 2" key="1">
    <citation type="submission" date="2016-06" db="EMBL/GenBank/DDBJ databases">
        <authorList>
            <person name="Olsen C.W."/>
            <person name="Carey S."/>
            <person name="Hinshaw L."/>
            <person name="Karasin A.I."/>
        </authorList>
    </citation>
    <scope>NUCLEOTIDE SEQUENCE [LARGE SCALE GENOMIC DNA]</scope>
    <source>
        <strain evidence="1 2">LZ-22</strain>
    </source>
</reference>
<dbReference type="Gene3D" id="3.40.50.2300">
    <property type="match status" value="1"/>
</dbReference>
<dbReference type="InterPro" id="IPR036196">
    <property type="entry name" value="Ptyr_pPase_sf"/>
</dbReference>
<dbReference type="AlphaFoldDB" id="A0A1G6GN40"/>
<sequence>MATVCFVGLDELGLAQLAEGMARARAEGDFTTDSANRQPYDEVAPQVCREMAATRRPVELARPRLLQPDEFARHQQVIVLGFRNPQGFVALPAGIRPSAEVWAIDPAGPDEDQAHWLHGVRRGLERRLARLVYDLKSPDRECCHSGCVNCVLDR</sequence>
<evidence type="ECO:0000313" key="2">
    <source>
        <dbReference type="Proteomes" id="UP000199086"/>
    </source>
</evidence>
<dbReference type="Proteomes" id="UP000199086">
    <property type="component" value="Unassembled WGS sequence"/>
</dbReference>
<dbReference type="OrthoDB" id="10014915at2"/>
<protein>
    <submittedName>
        <fullName evidence="1">Protein-tyrosine-phosphatase</fullName>
    </submittedName>
</protein>
<gene>
    <name evidence="1" type="ORF">GA0111570_104127</name>
</gene>
<keyword evidence="2" id="KW-1185">Reference proteome</keyword>
<accession>A0A1G6GN40</accession>